<organism evidence="2 3">
    <name type="scientific">Hymenobacter mucosus</name>
    <dbReference type="NCBI Taxonomy" id="1411120"/>
    <lineage>
        <taxon>Bacteria</taxon>
        <taxon>Pseudomonadati</taxon>
        <taxon>Bacteroidota</taxon>
        <taxon>Cytophagia</taxon>
        <taxon>Cytophagales</taxon>
        <taxon>Hymenobacteraceae</taxon>
        <taxon>Hymenobacter</taxon>
    </lineage>
</organism>
<feature type="transmembrane region" description="Helical" evidence="1">
    <location>
        <begin position="38"/>
        <end position="58"/>
    </location>
</feature>
<feature type="transmembrane region" description="Helical" evidence="1">
    <location>
        <begin position="125"/>
        <end position="143"/>
    </location>
</feature>
<keyword evidence="1" id="KW-0812">Transmembrane</keyword>
<dbReference type="Proteomes" id="UP000198310">
    <property type="component" value="Unassembled WGS sequence"/>
</dbReference>
<evidence type="ECO:0000313" key="3">
    <source>
        <dbReference type="Proteomes" id="UP000198310"/>
    </source>
</evidence>
<dbReference type="EMBL" id="FZNS01000004">
    <property type="protein sequence ID" value="SNR64723.1"/>
    <property type="molecule type" value="Genomic_DNA"/>
</dbReference>
<feature type="transmembrane region" description="Helical" evidence="1">
    <location>
        <begin position="95"/>
        <end position="113"/>
    </location>
</feature>
<dbReference type="AlphaFoldDB" id="A0A238Y242"/>
<gene>
    <name evidence="2" type="ORF">SAMN06269173_104549</name>
</gene>
<feature type="transmembrane region" description="Helical" evidence="1">
    <location>
        <begin position="189"/>
        <end position="211"/>
    </location>
</feature>
<feature type="transmembrane region" description="Helical" evidence="1">
    <location>
        <begin position="64"/>
        <end position="83"/>
    </location>
</feature>
<feature type="transmembrane region" description="Helical" evidence="1">
    <location>
        <begin position="6"/>
        <end position="26"/>
    </location>
</feature>
<sequence length="216" mass="24993">MGFTTEQVIIFLVIVPEIAAAVVGAVKWKHLPANLRPLALLTFFALLTELVSRVYWLLHVSNLFMWPIYIGVEFALLVWMYSLIIKNNVLLKFRWVVVATMIGMLTIEEIGRLGQPDNVDNIGRSVESVLVIGLVLLYYYTSFKEMRVLYIWKDPVFWISTALLIFFAGNFLIYTFANFSIKYSQQLSYQIWALHGVLTMLLYSTYAYGLWISPRK</sequence>
<keyword evidence="3" id="KW-1185">Reference proteome</keyword>
<accession>A0A238Y242</accession>
<feature type="transmembrane region" description="Helical" evidence="1">
    <location>
        <begin position="155"/>
        <end position="177"/>
    </location>
</feature>
<evidence type="ECO:0000256" key="1">
    <source>
        <dbReference type="SAM" id="Phobius"/>
    </source>
</evidence>
<name>A0A238Y242_9BACT</name>
<dbReference type="RefSeq" id="WP_089332883.1">
    <property type="nucleotide sequence ID" value="NZ_FZNS01000004.1"/>
</dbReference>
<proteinExistence type="predicted"/>
<keyword evidence="1" id="KW-1133">Transmembrane helix</keyword>
<keyword evidence="1" id="KW-0472">Membrane</keyword>
<protein>
    <submittedName>
        <fullName evidence="2">Uncharacterized protein</fullName>
    </submittedName>
</protein>
<evidence type="ECO:0000313" key="2">
    <source>
        <dbReference type="EMBL" id="SNR64723.1"/>
    </source>
</evidence>
<reference evidence="3" key="1">
    <citation type="submission" date="2017-06" db="EMBL/GenBank/DDBJ databases">
        <authorList>
            <person name="Varghese N."/>
            <person name="Submissions S."/>
        </authorList>
    </citation>
    <scope>NUCLEOTIDE SEQUENCE [LARGE SCALE GENOMIC DNA]</scope>
    <source>
        <strain evidence="3">DSM 28041</strain>
    </source>
</reference>